<reference evidence="6 7" key="1">
    <citation type="submission" date="2015-09" db="EMBL/GenBank/DDBJ databases">
        <authorList>
            <consortium name="Pathogen Informatics"/>
        </authorList>
    </citation>
    <scope>NUCLEOTIDE SEQUENCE [LARGE SCALE GENOMIC DNA]</scope>
    <source>
        <strain evidence="6 7">2789STDY5834939</strain>
    </source>
</reference>
<evidence type="ECO:0000256" key="1">
    <source>
        <dbReference type="ARBA" id="ARBA00001947"/>
    </source>
</evidence>
<evidence type="ECO:0000256" key="4">
    <source>
        <dbReference type="ARBA" id="ARBA00022833"/>
    </source>
</evidence>
<dbReference type="PIRSF" id="PIRSF039012">
    <property type="entry name" value="ASP"/>
    <property type="match status" value="1"/>
</dbReference>
<dbReference type="RefSeq" id="WP_055245420.1">
    <property type="nucleotide sequence ID" value="NZ_CABIWA010000005.1"/>
</dbReference>
<keyword evidence="2" id="KW-0479">Metal-binding</keyword>
<dbReference type="InterPro" id="IPR043795">
    <property type="entry name" value="N-alpha-Ac-DABA-like"/>
</dbReference>
<evidence type="ECO:0000313" key="6">
    <source>
        <dbReference type="EMBL" id="CUP89189.1"/>
    </source>
</evidence>
<accession>A0A174S443</accession>
<dbReference type="PANTHER" id="PTHR37326:SF1">
    <property type="entry name" value="BLL3975 PROTEIN"/>
    <property type="match status" value="1"/>
</dbReference>
<organism evidence="6 7">
    <name type="scientific">Anaerotruncus colihominis</name>
    <dbReference type="NCBI Taxonomy" id="169435"/>
    <lineage>
        <taxon>Bacteria</taxon>
        <taxon>Bacillati</taxon>
        <taxon>Bacillota</taxon>
        <taxon>Clostridia</taxon>
        <taxon>Eubacteriales</taxon>
        <taxon>Oscillospiraceae</taxon>
        <taxon>Anaerotruncus</taxon>
    </lineage>
</organism>
<dbReference type="InterPro" id="IPR053138">
    <property type="entry name" value="N-alpha-Ac-DABA_deacetylase"/>
</dbReference>
<name>A0A174S443_9FIRM</name>
<evidence type="ECO:0000259" key="5">
    <source>
        <dbReference type="Pfam" id="PF24827"/>
    </source>
</evidence>
<sequence length="310" mass="32981">MTFCGETILPGERKKLPLPVPGSSPLEAVCLCGASPGRTLAVTAGVHGCEYVGVQALRTLEKALDPAALAGNVVLVPLVNPSGFYAGAKQVVPEDGVNLNRVFPGNPEGSLTFRLAFALEQALYPIADLLADLHGGDCNEALCPLVFFPVTGAQAVNRASLEAAKSLTVPYRIRSTAQNGLYSWAVQKGVPALLLERGGQGVWSEQEVAACCEDIYSLLRHLEILPGGNPPREQVEIVQAVYEEAAASGFWYPAVGVDRSVRMGVVLGYLEDMQGRVVQQVRAEFDGVVLYHTTALGVRAKDPLIAYGRP</sequence>
<dbReference type="PANTHER" id="PTHR37326">
    <property type="entry name" value="BLL3975 PROTEIN"/>
    <property type="match status" value="1"/>
</dbReference>
<protein>
    <submittedName>
        <fullName evidence="6">Ectoine utilization protein EutE</fullName>
    </submittedName>
</protein>
<dbReference type="OrthoDB" id="9782876at2"/>
<dbReference type="GO" id="GO:0046872">
    <property type="term" value="F:metal ion binding"/>
    <property type="evidence" value="ECO:0007669"/>
    <property type="project" value="UniProtKB-KW"/>
</dbReference>
<evidence type="ECO:0000256" key="2">
    <source>
        <dbReference type="ARBA" id="ARBA00022723"/>
    </source>
</evidence>
<dbReference type="AlphaFoldDB" id="A0A174S443"/>
<dbReference type="GO" id="GO:0016811">
    <property type="term" value="F:hydrolase activity, acting on carbon-nitrogen (but not peptide) bonds, in linear amides"/>
    <property type="evidence" value="ECO:0007669"/>
    <property type="project" value="InterPro"/>
</dbReference>
<feature type="domain" description="Succinylglutamate desuccinylase/Aspartoacylase catalytic" evidence="5">
    <location>
        <begin position="36"/>
        <end position="222"/>
    </location>
</feature>
<dbReference type="SUPFAM" id="SSF53187">
    <property type="entry name" value="Zn-dependent exopeptidases"/>
    <property type="match status" value="1"/>
</dbReference>
<evidence type="ECO:0000313" key="7">
    <source>
        <dbReference type="Proteomes" id="UP000095765"/>
    </source>
</evidence>
<dbReference type="InterPro" id="IPR055438">
    <property type="entry name" value="AstE_AspA_cat"/>
</dbReference>
<proteinExistence type="predicted"/>
<dbReference type="Proteomes" id="UP000095765">
    <property type="component" value="Unassembled WGS sequence"/>
</dbReference>
<dbReference type="CDD" id="cd06254">
    <property type="entry name" value="M14_ASTE_ASPA-like"/>
    <property type="match status" value="1"/>
</dbReference>
<gene>
    <name evidence="6" type="ORF">ERS852551_02293</name>
</gene>
<dbReference type="Pfam" id="PF24827">
    <property type="entry name" value="AstE_AspA_cat"/>
    <property type="match status" value="1"/>
</dbReference>
<keyword evidence="4" id="KW-0862">Zinc</keyword>
<dbReference type="GO" id="GO:0016788">
    <property type="term" value="F:hydrolase activity, acting on ester bonds"/>
    <property type="evidence" value="ECO:0007669"/>
    <property type="project" value="InterPro"/>
</dbReference>
<comment type="cofactor">
    <cofactor evidence="1">
        <name>Zn(2+)</name>
        <dbReference type="ChEBI" id="CHEBI:29105"/>
    </cofactor>
</comment>
<evidence type="ECO:0000256" key="3">
    <source>
        <dbReference type="ARBA" id="ARBA00022801"/>
    </source>
</evidence>
<dbReference type="EMBL" id="CZBE01000015">
    <property type="protein sequence ID" value="CUP89189.1"/>
    <property type="molecule type" value="Genomic_DNA"/>
</dbReference>
<keyword evidence="3" id="KW-0378">Hydrolase</keyword>
<dbReference type="Gene3D" id="3.40.630.10">
    <property type="entry name" value="Zn peptidases"/>
    <property type="match status" value="1"/>
</dbReference>